<dbReference type="RefSeq" id="WP_110940826.1">
    <property type="nucleotide sequence ID" value="NZ_FQZV01000019.1"/>
</dbReference>
<keyword evidence="5 6" id="KW-0472">Membrane</keyword>
<evidence type="ECO:0000256" key="3">
    <source>
        <dbReference type="ARBA" id="ARBA00022692"/>
    </source>
</evidence>
<evidence type="ECO:0000256" key="4">
    <source>
        <dbReference type="ARBA" id="ARBA00022989"/>
    </source>
</evidence>
<dbReference type="PANTHER" id="PTHR34478:SF2">
    <property type="entry name" value="MEMBRANE PROTEIN"/>
    <property type="match status" value="1"/>
</dbReference>
<name>A0A1M6HXT5_9FIRM</name>
<feature type="transmembrane region" description="Helical" evidence="6">
    <location>
        <begin position="6"/>
        <end position="24"/>
    </location>
</feature>
<gene>
    <name evidence="7" type="ORF">SAMN02745975_01655</name>
</gene>
<dbReference type="GO" id="GO:0016020">
    <property type="term" value="C:membrane"/>
    <property type="evidence" value="ECO:0007669"/>
    <property type="project" value="UniProtKB-SubCell"/>
</dbReference>
<dbReference type="EMBL" id="FQZV01000019">
    <property type="protein sequence ID" value="SHJ26897.1"/>
    <property type="molecule type" value="Genomic_DNA"/>
</dbReference>
<evidence type="ECO:0000256" key="6">
    <source>
        <dbReference type="SAM" id="Phobius"/>
    </source>
</evidence>
<evidence type="ECO:0000313" key="8">
    <source>
        <dbReference type="Proteomes" id="UP000184536"/>
    </source>
</evidence>
<evidence type="ECO:0000313" key="7">
    <source>
        <dbReference type="EMBL" id="SHJ26897.1"/>
    </source>
</evidence>
<dbReference type="AlphaFoldDB" id="A0A1M6HXT5"/>
<proteinExistence type="inferred from homology"/>
<comment type="similarity">
    <text evidence="2">Belongs to the LemA family.</text>
</comment>
<dbReference type="STRING" id="1121919.SAMN02745975_01655"/>
<dbReference type="PANTHER" id="PTHR34478">
    <property type="entry name" value="PROTEIN LEMA"/>
    <property type="match status" value="1"/>
</dbReference>
<dbReference type="OrthoDB" id="9804152at2"/>
<dbReference type="InterPro" id="IPR007156">
    <property type="entry name" value="MamQ_LemA"/>
</dbReference>
<sequence length="137" mass="15999">MPHLIVGILLSIIIVISGWLIYFYNSITNKKSRIEIEGEQLNMLLNNRAELIRLIKISEHYKYLSSDEDFVKLKQRFARLEEKLEESIQLYNNAVTIYNKFILTFPNNTAAVIIGIKELPYFNDELKTSIIYEGGRI</sequence>
<dbReference type="Pfam" id="PF04011">
    <property type="entry name" value="LemA"/>
    <property type="match status" value="1"/>
</dbReference>
<evidence type="ECO:0000256" key="2">
    <source>
        <dbReference type="ARBA" id="ARBA00008854"/>
    </source>
</evidence>
<keyword evidence="4 6" id="KW-1133">Transmembrane helix</keyword>
<evidence type="ECO:0000256" key="5">
    <source>
        <dbReference type="ARBA" id="ARBA00023136"/>
    </source>
</evidence>
<dbReference type="InterPro" id="IPR023353">
    <property type="entry name" value="LemA-like_dom_sf"/>
</dbReference>
<evidence type="ECO:0000256" key="1">
    <source>
        <dbReference type="ARBA" id="ARBA00004167"/>
    </source>
</evidence>
<dbReference type="SUPFAM" id="SSF140478">
    <property type="entry name" value="LemA-like"/>
    <property type="match status" value="1"/>
</dbReference>
<keyword evidence="8" id="KW-1185">Reference proteome</keyword>
<keyword evidence="3 6" id="KW-0812">Transmembrane</keyword>
<accession>A0A1M6HXT5</accession>
<organism evidence="7 8">
    <name type="scientific">Geosporobacter subterraneus DSM 17957</name>
    <dbReference type="NCBI Taxonomy" id="1121919"/>
    <lineage>
        <taxon>Bacteria</taxon>
        <taxon>Bacillati</taxon>
        <taxon>Bacillota</taxon>
        <taxon>Clostridia</taxon>
        <taxon>Peptostreptococcales</taxon>
        <taxon>Thermotaleaceae</taxon>
        <taxon>Geosporobacter</taxon>
    </lineage>
</organism>
<dbReference type="Gene3D" id="1.20.1440.20">
    <property type="entry name" value="LemA-like domain"/>
    <property type="match status" value="1"/>
</dbReference>
<reference evidence="8" key="1">
    <citation type="submission" date="2016-11" db="EMBL/GenBank/DDBJ databases">
        <authorList>
            <person name="Varghese N."/>
            <person name="Submissions S."/>
        </authorList>
    </citation>
    <scope>NUCLEOTIDE SEQUENCE [LARGE SCALE GENOMIC DNA]</scope>
    <source>
        <strain evidence="8">DSM 17957</strain>
    </source>
</reference>
<dbReference type="Proteomes" id="UP000184536">
    <property type="component" value="Unassembled WGS sequence"/>
</dbReference>
<protein>
    <submittedName>
        <fullName evidence="7">Uncharacterized conserved protein</fullName>
    </submittedName>
</protein>
<comment type="subcellular location">
    <subcellularLocation>
        <location evidence="1">Membrane</location>
        <topology evidence="1">Single-pass membrane protein</topology>
    </subcellularLocation>
</comment>